<sequence length="158" mass="16462">MKPHTDAFTLLELVIALAIIAALAAFAVPSYRAQVVRGHRMDAAAALYRAAQYLESASRGASATTLPAGFDQAPQSGTPVYRLQMRSADDANGGYTLEARPADAGPMRDDPCGTFVLDATGLRTNRTTSGEASDTADNLASGMGALAAAETTHCWSAR</sequence>
<evidence type="ECO:0000313" key="2">
    <source>
        <dbReference type="EMBL" id="CAB3763763.1"/>
    </source>
</evidence>
<reference evidence="2 3" key="1">
    <citation type="submission" date="2020-04" db="EMBL/GenBank/DDBJ databases">
        <authorList>
            <person name="De Canck E."/>
        </authorList>
    </citation>
    <scope>NUCLEOTIDE SEQUENCE [LARGE SCALE GENOMIC DNA]</scope>
    <source>
        <strain evidence="2 3">LMG 29739</strain>
    </source>
</reference>
<keyword evidence="1" id="KW-0812">Transmembrane</keyword>
<dbReference type="EMBL" id="CADIKF010000035">
    <property type="protein sequence ID" value="CAB3763763.1"/>
    <property type="molecule type" value="Genomic_DNA"/>
</dbReference>
<keyword evidence="3" id="KW-1185">Reference proteome</keyword>
<dbReference type="Proteomes" id="UP000494329">
    <property type="component" value="Unassembled WGS sequence"/>
</dbReference>
<accession>A0A6J5EBZ9</accession>
<dbReference type="GO" id="GO:0043683">
    <property type="term" value="P:type IV pilus assembly"/>
    <property type="evidence" value="ECO:0007669"/>
    <property type="project" value="InterPro"/>
</dbReference>
<dbReference type="InterPro" id="IPR012902">
    <property type="entry name" value="N_methyl_site"/>
</dbReference>
<organism evidence="2 3">
    <name type="scientific">Paraburkholderia solisilvae</name>
    <dbReference type="NCBI Taxonomy" id="624376"/>
    <lineage>
        <taxon>Bacteria</taxon>
        <taxon>Pseudomonadati</taxon>
        <taxon>Pseudomonadota</taxon>
        <taxon>Betaproteobacteria</taxon>
        <taxon>Burkholderiales</taxon>
        <taxon>Burkholderiaceae</taxon>
        <taxon>Paraburkholderia</taxon>
    </lineage>
</organism>
<dbReference type="InterPro" id="IPR031982">
    <property type="entry name" value="PilE-like"/>
</dbReference>
<proteinExistence type="predicted"/>
<dbReference type="Gene3D" id="3.30.700.10">
    <property type="entry name" value="Glycoprotein, Type 4 Pilin"/>
    <property type="match status" value="1"/>
</dbReference>
<keyword evidence="1" id="KW-1133">Transmembrane helix</keyword>
<dbReference type="RefSeq" id="WP_175113008.1">
    <property type="nucleotide sequence ID" value="NZ_CADIKF010000035.1"/>
</dbReference>
<dbReference type="AlphaFoldDB" id="A0A6J5EBZ9"/>
<dbReference type="NCBIfam" id="TIGR02532">
    <property type="entry name" value="IV_pilin_GFxxxE"/>
    <property type="match status" value="1"/>
</dbReference>
<dbReference type="Pfam" id="PF07963">
    <property type="entry name" value="N_methyl"/>
    <property type="match status" value="1"/>
</dbReference>
<evidence type="ECO:0008006" key="4">
    <source>
        <dbReference type="Google" id="ProtNLM"/>
    </source>
</evidence>
<gene>
    <name evidence="2" type="ORF">LMG29739_04193</name>
</gene>
<evidence type="ECO:0000256" key="1">
    <source>
        <dbReference type="SAM" id="Phobius"/>
    </source>
</evidence>
<protein>
    <recommendedName>
        <fullName evidence="4">Fimbrial protein</fullName>
    </recommendedName>
</protein>
<evidence type="ECO:0000313" key="3">
    <source>
        <dbReference type="Proteomes" id="UP000494329"/>
    </source>
</evidence>
<name>A0A6J5EBZ9_9BURK</name>
<dbReference type="Pfam" id="PF16732">
    <property type="entry name" value="ComP_DUS"/>
    <property type="match status" value="1"/>
</dbReference>
<dbReference type="SUPFAM" id="SSF54523">
    <property type="entry name" value="Pili subunits"/>
    <property type="match status" value="1"/>
</dbReference>
<dbReference type="InterPro" id="IPR045584">
    <property type="entry name" value="Pilin-like"/>
</dbReference>
<feature type="transmembrane region" description="Helical" evidence="1">
    <location>
        <begin position="13"/>
        <end position="31"/>
    </location>
</feature>
<keyword evidence="1" id="KW-0472">Membrane</keyword>